<dbReference type="PROSITE" id="PS50977">
    <property type="entry name" value="HTH_TETR_2"/>
    <property type="match status" value="1"/>
</dbReference>
<feature type="region of interest" description="Disordered" evidence="5">
    <location>
        <begin position="1"/>
        <end position="29"/>
    </location>
</feature>
<reference evidence="7 8" key="1">
    <citation type="submission" date="2020-08" db="EMBL/GenBank/DDBJ databases">
        <title>Genomic Encyclopedia of Type Strains, Phase IV (KMG-IV): sequencing the most valuable type-strain genomes for metagenomic binning, comparative biology and taxonomic classification.</title>
        <authorList>
            <person name="Goeker M."/>
        </authorList>
    </citation>
    <scope>NUCLEOTIDE SEQUENCE [LARGE SCALE GENOMIC DNA]</scope>
    <source>
        <strain evidence="7 8">DSM 19979</strain>
    </source>
</reference>
<feature type="compositionally biased region" description="Low complexity" evidence="5">
    <location>
        <begin position="1"/>
        <end position="10"/>
    </location>
</feature>
<evidence type="ECO:0000256" key="1">
    <source>
        <dbReference type="ARBA" id="ARBA00023015"/>
    </source>
</evidence>
<dbReference type="SUPFAM" id="SSF46689">
    <property type="entry name" value="Homeodomain-like"/>
    <property type="match status" value="1"/>
</dbReference>
<dbReference type="PANTHER" id="PTHR47506">
    <property type="entry name" value="TRANSCRIPTIONAL REGULATORY PROTEIN"/>
    <property type="match status" value="1"/>
</dbReference>
<feature type="DNA-binding region" description="H-T-H motif" evidence="4">
    <location>
        <begin position="47"/>
        <end position="66"/>
    </location>
</feature>
<dbReference type="InterPro" id="IPR036271">
    <property type="entry name" value="Tet_transcr_reg_TetR-rel_C_sf"/>
</dbReference>
<dbReference type="RefSeq" id="WP_184384857.1">
    <property type="nucleotide sequence ID" value="NZ_JACIDJ010000004.1"/>
</dbReference>
<evidence type="ECO:0000256" key="2">
    <source>
        <dbReference type="ARBA" id="ARBA00023125"/>
    </source>
</evidence>
<feature type="domain" description="HTH tetR-type" evidence="6">
    <location>
        <begin position="24"/>
        <end position="84"/>
    </location>
</feature>
<evidence type="ECO:0000313" key="8">
    <source>
        <dbReference type="Proteomes" id="UP000553193"/>
    </source>
</evidence>
<gene>
    <name evidence="7" type="ORF">GGQ83_002714</name>
</gene>
<name>A0A840AFF9_9PROT</name>
<evidence type="ECO:0000256" key="4">
    <source>
        <dbReference type="PROSITE-ProRule" id="PRU00335"/>
    </source>
</evidence>
<dbReference type="InterPro" id="IPR009057">
    <property type="entry name" value="Homeodomain-like_sf"/>
</dbReference>
<accession>A0A840AFF9</accession>
<feature type="compositionally biased region" description="Pro residues" evidence="5">
    <location>
        <begin position="11"/>
        <end position="22"/>
    </location>
</feature>
<evidence type="ECO:0000313" key="7">
    <source>
        <dbReference type="EMBL" id="MBB3899266.1"/>
    </source>
</evidence>
<dbReference type="Gene3D" id="1.10.357.10">
    <property type="entry name" value="Tetracycline Repressor, domain 2"/>
    <property type="match status" value="1"/>
</dbReference>
<proteinExistence type="predicted"/>
<keyword evidence="1" id="KW-0805">Transcription regulation</keyword>
<sequence>MPGDTAAQPPAAHPPAAKPPAAKPSAADRIQDAARSLFERQGIRATGVEEVCRVAGATKMSLYRSFPSKDALVAAILAEDAAEHDAWVAESVAKAPDAEGRLHALIEAMAVEVETPGVCGCPMLLAQAEFRDPAHPTYQVVAEFKRGHHARIEALAAQAGAAAPALLADHLSVLIEGAIAARSYLGEPRAAASLRQCGAALIRAALGRG</sequence>
<evidence type="ECO:0000259" key="6">
    <source>
        <dbReference type="PROSITE" id="PS50977"/>
    </source>
</evidence>
<dbReference type="GO" id="GO:0003677">
    <property type="term" value="F:DNA binding"/>
    <property type="evidence" value="ECO:0007669"/>
    <property type="project" value="UniProtKB-UniRule"/>
</dbReference>
<evidence type="ECO:0000256" key="3">
    <source>
        <dbReference type="ARBA" id="ARBA00023163"/>
    </source>
</evidence>
<dbReference type="Pfam" id="PF00440">
    <property type="entry name" value="TetR_N"/>
    <property type="match status" value="1"/>
</dbReference>
<dbReference type="Proteomes" id="UP000553193">
    <property type="component" value="Unassembled WGS sequence"/>
</dbReference>
<protein>
    <submittedName>
        <fullName evidence="7">AcrR family transcriptional regulator</fullName>
    </submittedName>
</protein>
<organism evidence="7 8">
    <name type="scientific">Roseococcus suduntuyensis</name>
    <dbReference type="NCBI Taxonomy" id="455361"/>
    <lineage>
        <taxon>Bacteria</taxon>
        <taxon>Pseudomonadati</taxon>
        <taxon>Pseudomonadota</taxon>
        <taxon>Alphaproteobacteria</taxon>
        <taxon>Acetobacterales</taxon>
        <taxon>Roseomonadaceae</taxon>
        <taxon>Roseococcus</taxon>
    </lineage>
</organism>
<keyword evidence="8" id="KW-1185">Reference proteome</keyword>
<dbReference type="SUPFAM" id="SSF48498">
    <property type="entry name" value="Tetracyclin repressor-like, C-terminal domain"/>
    <property type="match status" value="1"/>
</dbReference>
<dbReference type="EMBL" id="JACIDJ010000004">
    <property type="protein sequence ID" value="MBB3899266.1"/>
    <property type="molecule type" value="Genomic_DNA"/>
</dbReference>
<comment type="caution">
    <text evidence="7">The sequence shown here is derived from an EMBL/GenBank/DDBJ whole genome shotgun (WGS) entry which is preliminary data.</text>
</comment>
<keyword evidence="3" id="KW-0804">Transcription</keyword>
<evidence type="ECO:0000256" key="5">
    <source>
        <dbReference type="SAM" id="MobiDB-lite"/>
    </source>
</evidence>
<dbReference type="InterPro" id="IPR001647">
    <property type="entry name" value="HTH_TetR"/>
</dbReference>
<dbReference type="AlphaFoldDB" id="A0A840AFF9"/>
<dbReference type="PRINTS" id="PR00455">
    <property type="entry name" value="HTHTETR"/>
</dbReference>
<dbReference type="PANTHER" id="PTHR47506:SF1">
    <property type="entry name" value="HTH-TYPE TRANSCRIPTIONAL REGULATOR YJDC"/>
    <property type="match status" value="1"/>
</dbReference>
<keyword evidence="2 4" id="KW-0238">DNA-binding</keyword>